<dbReference type="RefSeq" id="WP_132295947.1">
    <property type="nucleotide sequence ID" value="NZ_SKBM01000035.1"/>
</dbReference>
<dbReference type="GO" id="GO:0005737">
    <property type="term" value="C:cytoplasm"/>
    <property type="evidence" value="ECO:0007669"/>
    <property type="project" value="TreeGrafter"/>
</dbReference>
<keyword evidence="1" id="KW-0560">Oxidoreductase</keyword>
<evidence type="ECO:0000259" key="2">
    <source>
        <dbReference type="Pfam" id="PF00248"/>
    </source>
</evidence>
<dbReference type="Gene3D" id="3.20.20.100">
    <property type="entry name" value="NADP-dependent oxidoreductase domain"/>
    <property type="match status" value="1"/>
</dbReference>
<dbReference type="CDD" id="cd19076">
    <property type="entry name" value="AKR_AKR13A_13D"/>
    <property type="match status" value="1"/>
</dbReference>
<dbReference type="PROSITE" id="PS51257">
    <property type="entry name" value="PROKAR_LIPOPROTEIN"/>
    <property type="match status" value="1"/>
</dbReference>
<evidence type="ECO:0000313" key="3">
    <source>
        <dbReference type="EMBL" id="TCZ53959.1"/>
    </source>
</evidence>
<dbReference type="AlphaFoldDB" id="A0A4R4D506"/>
<evidence type="ECO:0000256" key="1">
    <source>
        <dbReference type="ARBA" id="ARBA00023002"/>
    </source>
</evidence>
<dbReference type="InterPro" id="IPR020471">
    <property type="entry name" value="AKR"/>
</dbReference>
<keyword evidence="4" id="KW-1185">Reference proteome</keyword>
<dbReference type="Pfam" id="PF00248">
    <property type="entry name" value="Aldo_ket_red"/>
    <property type="match status" value="1"/>
</dbReference>
<organism evidence="3 4">
    <name type="scientific">Roseicella aquatilis</name>
    <dbReference type="NCBI Taxonomy" id="2527868"/>
    <lineage>
        <taxon>Bacteria</taxon>
        <taxon>Pseudomonadati</taxon>
        <taxon>Pseudomonadota</taxon>
        <taxon>Alphaproteobacteria</taxon>
        <taxon>Acetobacterales</taxon>
        <taxon>Roseomonadaceae</taxon>
        <taxon>Roseicella</taxon>
    </lineage>
</organism>
<dbReference type="InterPro" id="IPR023210">
    <property type="entry name" value="NADP_OxRdtase_dom"/>
</dbReference>
<dbReference type="PRINTS" id="PR00069">
    <property type="entry name" value="ALDKETRDTASE"/>
</dbReference>
<dbReference type="EMBL" id="SKBM01000035">
    <property type="protein sequence ID" value="TCZ53959.1"/>
    <property type="molecule type" value="Genomic_DNA"/>
</dbReference>
<comment type="caution">
    <text evidence="3">The sequence shown here is derived from an EMBL/GenBank/DDBJ whole genome shotgun (WGS) entry which is preliminary data.</text>
</comment>
<dbReference type="InterPro" id="IPR050791">
    <property type="entry name" value="Aldo-Keto_reductase"/>
</dbReference>
<dbReference type="OrthoDB" id="9773828at2"/>
<dbReference type="Proteomes" id="UP000295023">
    <property type="component" value="Unassembled WGS sequence"/>
</dbReference>
<feature type="domain" description="NADP-dependent oxidoreductase" evidence="2">
    <location>
        <begin position="15"/>
        <end position="304"/>
    </location>
</feature>
<name>A0A4R4D506_9PROT</name>
<accession>A0A4R4D506</accession>
<proteinExistence type="predicted"/>
<sequence>MPHRRLGTAGLSVSAIGLGCMSLSGVYGEADDDASVALIHAAIERGIDHFDSSDMYGWGHNEEVLGRALRGLRDRVILATKFGQTQNPGGPNGINGTPAYVQQACEASLRRLGVEVIDLYYQHRVDPKVPIEETVGAMQRLVEQGKVRFLGLSEARPETIRRAHAVHPIAAVQTEYSLLYRQEAEETRATTRALGIGFVAYSPLGRGFLTGAIRDFSQVDGRRAAHPRFQEANFAANRALVGKVEAIAREKGCTPAQLALAWLLAQGEEVVAIPGTRHLGRVEENLGALQVALTPEEVARIAAAVPAGAAAGLRYPPGAMKAVYA</sequence>
<protein>
    <submittedName>
        <fullName evidence="3">Aldo/keto reductase</fullName>
    </submittedName>
</protein>
<dbReference type="GO" id="GO:0016491">
    <property type="term" value="F:oxidoreductase activity"/>
    <property type="evidence" value="ECO:0007669"/>
    <property type="project" value="UniProtKB-KW"/>
</dbReference>
<gene>
    <name evidence="3" type="ORF">EXY23_23805</name>
</gene>
<evidence type="ECO:0000313" key="4">
    <source>
        <dbReference type="Proteomes" id="UP000295023"/>
    </source>
</evidence>
<dbReference type="SUPFAM" id="SSF51430">
    <property type="entry name" value="NAD(P)-linked oxidoreductase"/>
    <property type="match status" value="1"/>
</dbReference>
<dbReference type="PANTHER" id="PTHR43625:SF40">
    <property type="entry name" value="ALDO-KETO REDUCTASE YAKC [NADP(+)]"/>
    <property type="match status" value="1"/>
</dbReference>
<dbReference type="InterPro" id="IPR036812">
    <property type="entry name" value="NAD(P)_OxRdtase_dom_sf"/>
</dbReference>
<dbReference type="PANTHER" id="PTHR43625">
    <property type="entry name" value="AFLATOXIN B1 ALDEHYDE REDUCTASE"/>
    <property type="match status" value="1"/>
</dbReference>
<reference evidence="3 4" key="1">
    <citation type="submission" date="2019-03" db="EMBL/GenBank/DDBJ databases">
        <title>Paracraurococcus aquatilis NE82 genome sequence.</title>
        <authorList>
            <person name="Zhao Y."/>
            <person name="Du Z."/>
        </authorList>
    </citation>
    <scope>NUCLEOTIDE SEQUENCE [LARGE SCALE GENOMIC DNA]</scope>
    <source>
        <strain evidence="3 4">NE82</strain>
    </source>
</reference>